<dbReference type="InterPro" id="IPR036388">
    <property type="entry name" value="WH-like_DNA-bd_sf"/>
</dbReference>
<feature type="domain" description="Transcription regulator PadR N-terminal" evidence="1">
    <location>
        <begin position="15"/>
        <end position="88"/>
    </location>
</feature>
<sequence>MAKRVSKFFKLEMVLLKILQNKDRYGYEIVQLLTEASNGRINIAEGTMYPILYKLLESGQITGKKVLVGKRQTRIYYHIEPEGLEYLKKLEGEYNAFKEGVDHLIAEVNKGTY</sequence>
<dbReference type="Pfam" id="PF03551">
    <property type="entry name" value="PadR"/>
    <property type="match status" value="1"/>
</dbReference>
<dbReference type="EMBL" id="JQBL01000001">
    <property type="protein sequence ID" value="KRN51467.1"/>
    <property type="molecule type" value="Genomic_DNA"/>
</dbReference>
<evidence type="ECO:0000313" key="3">
    <source>
        <dbReference type="Proteomes" id="UP000051841"/>
    </source>
</evidence>
<dbReference type="Proteomes" id="UP000051841">
    <property type="component" value="Unassembled WGS sequence"/>
</dbReference>
<keyword evidence="3" id="KW-1185">Reference proteome</keyword>
<dbReference type="AlphaFoldDB" id="A0A0R2HFZ8"/>
<protein>
    <recommendedName>
        <fullName evidence="1">Transcription regulator PadR N-terminal domain-containing protein</fullName>
    </recommendedName>
</protein>
<dbReference type="RefSeq" id="WP_029071480.1">
    <property type="nucleotide sequence ID" value="NZ_JQBL01000001.1"/>
</dbReference>
<comment type="caution">
    <text evidence="2">The sequence shown here is derived from an EMBL/GenBank/DDBJ whole genome shotgun (WGS) entry which is preliminary data.</text>
</comment>
<name>A0A0R2HFZ8_9FIRM</name>
<dbReference type="SUPFAM" id="SSF46785">
    <property type="entry name" value="Winged helix' DNA-binding domain"/>
    <property type="match status" value="1"/>
</dbReference>
<dbReference type="Gene3D" id="1.10.10.10">
    <property type="entry name" value="Winged helix-like DNA-binding domain superfamily/Winged helix DNA-binding domain"/>
    <property type="match status" value="1"/>
</dbReference>
<evidence type="ECO:0000259" key="1">
    <source>
        <dbReference type="Pfam" id="PF03551"/>
    </source>
</evidence>
<dbReference type="InterPro" id="IPR005149">
    <property type="entry name" value="Tscrpt_reg_PadR_N"/>
</dbReference>
<dbReference type="PATRIC" id="fig|1410657.5.peg.86"/>
<evidence type="ECO:0000313" key="2">
    <source>
        <dbReference type="EMBL" id="KRN51467.1"/>
    </source>
</evidence>
<proteinExistence type="predicted"/>
<dbReference type="PANTHER" id="PTHR33169:SF14">
    <property type="entry name" value="TRANSCRIPTIONAL REGULATOR RV3488"/>
    <property type="match status" value="1"/>
</dbReference>
<dbReference type="PANTHER" id="PTHR33169">
    <property type="entry name" value="PADR-FAMILY TRANSCRIPTIONAL REGULATOR"/>
    <property type="match status" value="1"/>
</dbReference>
<dbReference type="InterPro" id="IPR052509">
    <property type="entry name" value="Metal_resp_DNA-bind_regulator"/>
</dbReference>
<accession>A0A0R2HFZ8</accession>
<dbReference type="InterPro" id="IPR036390">
    <property type="entry name" value="WH_DNA-bd_sf"/>
</dbReference>
<organism evidence="2 3">
    <name type="scientific">Kandleria vitulina DSM 20405</name>
    <dbReference type="NCBI Taxonomy" id="1410657"/>
    <lineage>
        <taxon>Bacteria</taxon>
        <taxon>Bacillati</taxon>
        <taxon>Bacillota</taxon>
        <taxon>Erysipelotrichia</taxon>
        <taxon>Erysipelotrichales</taxon>
        <taxon>Coprobacillaceae</taxon>
        <taxon>Kandleria</taxon>
    </lineage>
</organism>
<reference evidence="2 3" key="1">
    <citation type="journal article" date="2015" name="Genome Announc.">
        <title>Expanding the biotechnology potential of lactobacilli through comparative genomics of 213 strains and associated genera.</title>
        <authorList>
            <person name="Sun Z."/>
            <person name="Harris H.M."/>
            <person name="McCann A."/>
            <person name="Guo C."/>
            <person name="Argimon S."/>
            <person name="Zhang W."/>
            <person name="Yang X."/>
            <person name="Jeffery I.B."/>
            <person name="Cooney J.C."/>
            <person name="Kagawa T.F."/>
            <person name="Liu W."/>
            <person name="Song Y."/>
            <person name="Salvetti E."/>
            <person name="Wrobel A."/>
            <person name="Rasinkangas P."/>
            <person name="Parkhill J."/>
            <person name="Rea M.C."/>
            <person name="O'Sullivan O."/>
            <person name="Ritari J."/>
            <person name="Douillard F.P."/>
            <person name="Paul Ross R."/>
            <person name="Yang R."/>
            <person name="Briner A.E."/>
            <person name="Felis G.E."/>
            <person name="de Vos W.M."/>
            <person name="Barrangou R."/>
            <person name="Klaenhammer T.R."/>
            <person name="Caufield P.W."/>
            <person name="Cui Y."/>
            <person name="Zhang H."/>
            <person name="O'Toole P.W."/>
        </authorList>
    </citation>
    <scope>NUCLEOTIDE SEQUENCE [LARGE SCALE GENOMIC DNA]</scope>
    <source>
        <strain evidence="2 3">DSM 20405</strain>
    </source>
</reference>
<gene>
    <name evidence="2" type="ORF">IV49_GL000084</name>
</gene>